<reference evidence="2" key="1">
    <citation type="submission" date="2018-05" db="EMBL/GenBank/DDBJ databases">
        <authorList>
            <person name="Lu D."/>
        </authorList>
    </citation>
    <scope>NUCLEOTIDE SEQUENCE [LARGE SCALE GENOMIC DNA]</scope>
    <source>
        <strain evidence="2">F01</strain>
    </source>
</reference>
<dbReference type="EMBL" id="QFWX01000011">
    <property type="protein sequence ID" value="PXX88760.1"/>
    <property type="molecule type" value="Genomic_DNA"/>
</dbReference>
<evidence type="ECO:0000313" key="1">
    <source>
        <dbReference type="EMBL" id="PXX88760.1"/>
    </source>
</evidence>
<accession>A0A2V3ZUA2</accession>
<reference evidence="1 2" key="2">
    <citation type="submission" date="2018-06" db="EMBL/GenBank/DDBJ databases">
        <title>Marinobactersediminissp. nov, a moderately halophilic bacterium isolated from marine solar saltern.</title>
        <authorList>
            <person name="Zhang Y."/>
        </authorList>
    </citation>
    <scope>NUCLEOTIDE SEQUENCE [LARGE SCALE GENOMIC DNA]</scope>
    <source>
        <strain evidence="1 2">F01</strain>
    </source>
</reference>
<keyword evidence="2" id="KW-1185">Reference proteome</keyword>
<proteinExistence type="predicted"/>
<dbReference type="Proteomes" id="UP000253987">
    <property type="component" value="Unassembled WGS sequence"/>
</dbReference>
<dbReference type="AlphaFoldDB" id="A0A2V3ZUA2"/>
<dbReference type="Pfam" id="PF07471">
    <property type="entry name" value="Phage_Nu1"/>
    <property type="match status" value="1"/>
</dbReference>
<organism evidence="1 2">
    <name type="scientific">Marinobacter vulgaris</name>
    <dbReference type="NCBI Taxonomy" id="1928331"/>
    <lineage>
        <taxon>Bacteria</taxon>
        <taxon>Pseudomonadati</taxon>
        <taxon>Pseudomonadota</taxon>
        <taxon>Gammaproteobacteria</taxon>
        <taxon>Pseudomonadales</taxon>
        <taxon>Marinobacteraceae</taxon>
        <taxon>Marinobacter</taxon>
    </lineage>
</organism>
<evidence type="ECO:0000313" key="2">
    <source>
        <dbReference type="Proteomes" id="UP000253987"/>
    </source>
</evidence>
<gene>
    <name evidence="1" type="ORF">DIT71_17280</name>
</gene>
<dbReference type="OrthoDB" id="5875302at2"/>
<name>A0A2V3ZUA2_9GAMM</name>
<dbReference type="InterPro" id="IPR010906">
    <property type="entry name" value="Phage_lambda_Nu1_terminase-ssu"/>
</dbReference>
<protein>
    <submittedName>
        <fullName evidence="1">DNA-packaging protein</fullName>
    </submittedName>
</protein>
<sequence length="132" mass="14845">MARVGKHLYYEARAVLDNRLEKADQAGNNSDIEAERLRLTRAQAEGQEIKNELARGKTAPMEIITLSLSTVAGAASGILDSLPLDIKRKFPELDTQMIEAIRRHCVKAQNEISRLDEVVVEQLRDYLEQQDA</sequence>
<comment type="caution">
    <text evidence="1">The sequence shown here is derived from an EMBL/GenBank/DDBJ whole genome shotgun (WGS) entry which is preliminary data.</text>
</comment>